<dbReference type="InterPro" id="IPR018719">
    <property type="entry name" value="DUF2243_membrane"/>
</dbReference>
<dbReference type="EMBL" id="QTJV01000019">
    <property type="protein sequence ID" value="RFM30837.1"/>
    <property type="molecule type" value="Genomic_DNA"/>
</dbReference>
<accession>A0A3E1NSE4</accession>
<keyword evidence="3" id="KW-1185">Reference proteome</keyword>
<keyword evidence="1" id="KW-0472">Membrane</keyword>
<sequence length="167" mass="18742">MQAHPQLILLSPVPLTTAGTVLGIGIGGFIDGIILHQILQMHEMLSNKIPATDYIGKSINMFWDGIFHAFCLIVTIIGIILLWQVSKRSNADHSGRLLTAGLFLGWGIFNLVEGIIDHQILQLHNVIEYAHNHQPANYLFLGISVVMILFGYMIIRSHHRSHHWPQV</sequence>
<dbReference type="OrthoDB" id="5190099at2"/>
<organism evidence="2 3">
    <name type="scientific">Chitinophaga silvisoli</name>
    <dbReference type="NCBI Taxonomy" id="2291814"/>
    <lineage>
        <taxon>Bacteria</taxon>
        <taxon>Pseudomonadati</taxon>
        <taxon>Bacteroidota</taxon>
        <taxon>Chitinophagia</taxon>
        <taxon>Chitinophagales</taxon>
        <taxon>Chitinophagaceae</taxon>
        <taxon>Chitinophaga</taxon>
    </lineage>
</organism>
<dbReference type="Proteomes" id="UP000261174">
    <property type="component" value="Unassembled WGS sequence"/>
</dbReference>
<feature type="transmembrane region" description="Helical" evidence="1">
    <location>
        <begin position="97"/>
        <end position="116"/>
    </location>
</feature>
<proteinExistence type="predicted"/>
<evidence type="ECO:0000313" key="3">
    <source>
        <dbReference type="Proteomes" id="UP000261174"/>
    </source>
</evidence>
<feature type="transmembrane region" description="Helical" evidence="1">
    <location>
        <begin position="7"/>
        <end position="35"/>
    </location>
</feature>
<reference evidence="2 3" key="1">
    <citation type="submission" date="2018-08" db="EMBL/GenBank/DDBJ databases">
        <title>Chitinophaga sp. K20C18050901, a novel bacterium isolated from forest soil.</title>
        <authorList>
            <person name="Wang C."/>
        </authorList>
    </citation>
    <scope>NUCLEOTIDE SEQUENCE [LARGE SCALE GENOMIC DNA]</scope>
    <source>
        <strain evidence="2 3">K20C18050901</strain>
    </source>
</reference>
<keyword evidence="1" id="KW-1133">Transmembrane helix</keyword>
<comment type="caution">
    <text evidence="2">The sequence shown here is derived from an EMBL/GenBank/DDBJ whole genome shotgun (WGS) entry which is preliminary data.</text>
</comment>
<gene>
    <name evidence="2" type="ORF">DXN04_32280</name>
</gene>
<feature type="transmembrane region" description="Helical" evidence="1">
    <location>
        <begin position="136"/>
        <end position="155"/>
    </location>
</feature>
<feature type="transmembrane region" description="Helical" evidence="1">
    <location>
        <begin position="66"/>
        <end position="85"/>
    </location>
</feature>
<protein>
    <submittedName>
        <fullName evidence="2">DUF2243 domain-containing protein</fullName>
    </submittedName>
</protein>
<evidence type="ECO:0000313" key="2">
    <source>
        <dbReference type="EMBL" id="RFM30837.1"/>
    </source>
</evidence>
<evidence type="ECO:0000256" key="1">
    <source>
        <dbReference type="SAM" id="Phobius"/>
    </source>
</evidence>
<keyword evidence="1" id="KW-0812">Transmembrane</keyword>
<dbReference type="AlphaFoldDB" id="A0A3E1NSE4"/>
<name>A0A3E1NSE4_9BACT</name>
<dbReference type="Pfam" id="PF10002">
    <property type="entry name" value="DUF2243"/>
    <property type="match status" value="1"/>
</dbReference>